<dbReference type="EMBL" id="JBHRTI010000003">
    <property type="protein sequence ID" value="MFC3146195.1"/>
    <property type="molecule type" value="Genomic_DNA"/>
</dbReference>
<reference evidence="4" key="1">
    <citation type="journal article" date="2019" name="Int. J. Syst. Evol. Microbiol.">
        <title>The Global Catalogue of Microorganisms (GCM) 10K type strain sequencing project: providing services to taxonomists for standard genome sequencing and annotation.</title>
        <authorList>
            <consortium name="The Broad Institute Genomics Platform"/>
            <consortium name="The Broad Institute Genome Sequencing Center for Infectious Disease"/>
            <person name="Wu L."/>
            <person name="Ma J."/>
        </authorList>
    </citation>
    <scope>NUCLEOTIDE SEQUENCE [LARGE SCALE GENOMIC DNA]</scope>
    <source>
        <strain evidence="4">KCTC 52168</strain>
    </source>
</reference>
<evidence type="ECO:0000256" key="1">
    <source>
        <dbReference type="SAM" id="MobiDB-lite"/>
    </source>
</evidence>
<feature type="region of interest" description="Disordered" evidence="1">
    <location>
        <begin position="71"/>
        <end position="90"/>
    </location>
</feature>
<organism evidence="3 4">
    <name type="scientific">Piscinibacterium candidicorallinum</name>
    <dbReference type="NCBI Taxonomy" id="1793872"/>
    <lineage>
        <taxon>Bacteria</taxon>
        <taxon>Pseudomonadati</taxon>
        <taxon>Pseudomonadota</taxon>
        <taxon>Betaproteobacteria</taxon>
        <taxon>Burkholderiales</taxon>
        <taxon>Piscinibacterium</taxon>
    </lineage>
</organism>
<sequence>MSSFSAPGTLLTLPAFLSDPEKVELTGARSAKLQIIELKRLGLAFVINRRGEPVVYRDQFVPRSVFAPPALAPTPPTWTSAHRSARQGGR</sequence>
<evidence type="ECO:0000313" key="4">
    <source>
        <dbReference type="Proteomes" id="UP001595556"/>
    </source>
</evidence>
<dbReference type="Pfam" id="PF13986">
    <property type="entry name" value="DUF4224"/>
    <property type="match status" value="1"/>
</dbReference>
<dbReference type="Proteomes" id="UP001595556">
    <property type="component" value="Unassembled WGS sequence"/>
</dbReference>
<dbReference type="RefSeq" id="WP_377300480.1">
    <property type="nucleotide sequence ID" value="NZ_CP180191.1"/>
</dbReference>
<evidence type="ECO:0000259" key="2">
    <source>
        <dbReference type="Pfam" id="PF13986"/>
    </source>
</evidence>
<accession>A0ABV7H1U0</accession>
<proteinExistence type="predicted"/>
<protein>
    <submittedName>
        <fullName evidence="3">DUF4224 domain-containing protein</fullName>
    </submittedName>
</protein>
<comment type="caution">
    <text evidence="3">The sequence shown here is derived from an EMBL/GenBank/DDBJ whole genome shotgun (WGS) entry which is preliminary data.</text>
</comment>
<evidence type="ECO:0000313" key="3">
    <source>
        <dbReference type="EMBL" id="MFC3146195.1"/>
    </source>
</evidence>
<name>A0ABV7H1U0_9BURK</name>
<dbReference type="InterPro" id="IPR025319">
    <property type="entry name" value="DUF4224"/>
</dbReference>
<gene>
    <name evidence="3" type="ORF">ACFOEN_00910</name>
</gene>
<feature type="domain" description="DUF4224" evidence="2">
    <location>
        <begin position="16"/>
        <end position="58"/>
    </location>
</feature>
<keyword evidence="4" id="KW-1185">Reference proteome</keyword>